<dbReference type="RefSeq" id="WP_135441349.1">
    <property type="nucleotide sequence ID" value="NZ_SRLE01000004.1"/>
</dbReference>
<dbReference type="Pfam" id="PF11808">
    <property type="entry name" value="PhoR"/>
    <property type="match status" value="1"/>
</dbReference>
<evidence type="ECO:0000313" key="19">
    <source>
        <dbReference type="EMBL" id="TGD75208.1"/>
    </source>
</evidence>
<keyword evidence="20" id="KW-1185">Reference proteome</keyword>
<keyword evidence="9" id="KW-0808">Transferase</keyword>
<dbReference type="NCBIfam" id="TIGR02966">
    <property type="entry name" value="phoR_proteo"/>
    <property type="match status" value="1"/>
</dbReference>
<dbReference type="EC" id="2.7.13.3" evidence="3"/>
<dbReference type="Gene3D" id="3.30.450.20">
    <property type="entry name" value="PAS domain"/>
    <property type="match status" value="1"/>
</dbReference>
<dbReference type="Pfam" id="PF00512">
    <property type="entry name" value="HisKA"/>
    <property type="match status" value="1"/>
</dbReference>
<dbReference type="InterPro" id="IPR003661">
    <property type="entry name" value="HisK_dim/P_dom"/>
</dbReference>
<dbReference type="CDD" id="cd00082">
    <property type="entry name" value="HisKA"/>
    <property type="match status" value="1"/>
</dbReference>
<evidence type="ECO:0000256" key="10">
    <source>
        <dbReference type="ARBA" id="ARBA00022692"/>
    </source>
</evidence>
<evidence type="ECO:0000256" key="3">
    <source>
        <dbReference type="ARBA" id="ARBA00012438"/>
    </source>
</evidence>
<dbReference type="Pfam" id="PF02518">
    <property type="entry name" value="HATPase_c"/>
    <property type="match status" value="1"/>
</dbReference>
<evidence type="ECO:0000259" key="18">
    <source>
        <dbReference type="PROSITE" id="PS50109"/>
    </source>
</evidence>
<evidence type="ECO:0000256" key="12">
    <source>
        <dbReference type="ARBA" id="ARBA00022777"/>
    </source>
</evidence>
<evidence type="ECO:0000256" key="1">
    <source>
        <dbReference type="ARBA" id="ARBA00000085"/>
    </source>
</evidence>
<dbReference type="InterPro" id="IPR000014">
    <property type="entry name" value="PAS"/>
</dbReference>
<dbReference type="GO" id="GO:0016036">
    <property type="term" value="P:cellular response to phosphate starvation"/>
    <property type="evidence" value="ECO:0007669"/>
    <property type="project" value="TreeGrafter"/>
</dbReference>
<dbReference type="InterPro" id="IPR005467">
    <property type="entry name" value="His_kinase_dom"/>
</dbReference>
<dbReference type="InterPro" id="IPR014310">
    <property type="entry name" value="Sig_transdc_His_kinase_PhoR"/>
</dbReference>
<dbReference type="PANTHER" id="PTHR45453">
    <property type="entry name" value="PHOSPHATE REGULON SENSOR PROTEIN PHOR"/>
    <property type="match status" value="1"/>
</dbReference>
<dbReference type="CDD" id="cd00130">
    <property type="entry name" value="PAS"/>
    <property type="match status" value="1"/>
</dbReference>
<dbReference type="OrthoDB" id="9813151at2"/>
<dbReference type="SUPFAM" id="SSF55785">
    <property type="entry name" value="PYP-like sensor domain (PAS domain)"/>
    <property type="match status" value="1"/>
</dbReference>
<comment type="function">
    <text evidence="17">Member of the two-component regulatory system PhoR/PhoB involved in the phosphate regulon genes expression. PhoR may function as a membrane-associated protein kinase that phosphorylates PhoB in response to environmental signals.</text>
</comment>
<dbReference type="GO" id="GO:0005886">
    <property type="term" value="C:plasma membrane"/>
    <property type="evidence" value="ECO:0007669"/>
    <property type="project" value="UniProtKB-SubCell"/>
</dbReference>
<keyword evidence="13" id="KW-0067">ATP-binding</keyword>
<keyword evidence="11" id="KW-0547">Nucleotide-binding</keyword>
<dbReference type="SMART" id="SM00388">
    <property type="entry name" value="HisKA"/>
    <property type="match status" value="1"/>
</dbReference>
<dbReference type="Proteomes" id="UP000298050">
    <property type="component" value="Unassembled WGS sequence"/>
</dbReference>
<keyword evidence="12 19" id="KW-0418">Kinase</keyword>
<feature type="domain" description="Histidine kinase" evidence="18">
    <location>
        <begin position="207"/>
        <end position="422"/>
    </location>
</feature>
<accession>A0A4Z0M724</accession>
<dbReference type="FunFam" id="1.10.287.130:FF:000001">
    <property type="entry name" value="Two-component sensor histidine kinase"/>
    <property type="match status" value="1"/>
</dbReference>
<gene>
    <name evidence="19" type="primary">phoR</name>
    <name evidence="19" type="ORF">E4634_04190</name>
</gene>
<dbReference type="FunFam" id="3.30.565.10:FF:000006">
    <property type="entry name" value="Sensor histidine kinase WalK"/>
    <property type="match status" value="1"/>
</dbReference>
<keyword evidence="16" id="KW-0472">Membrane</keyword>
<dbReference type="PRINTS" id="PR00344">
    <property type="entry name" value="BCTRLSENSOR"/>
</dbReference>
<reference evidence="19 20" key="1">
    <citation type="submission" date="2019-04" db="EMBL/GenBank/DDBJ databases">
        <title>Taxonomy of novel Haliea sp. from mangrove soil of West Coast of India.</title>
        <authorList>
            <person name="Verma A."/>
            <person name="Kumar P."/>
            <person name="Krishnamurthi S."/>
        </authorList>
    </citation>
    <scope>NUCLEOTIDE SEQUENCE [LARGE SCALE GENOMIC DNA]</scope>
    <source>
        <strain evidence="19 20">SAOS-164</strain>
    </source>
</reference>
<evidence type="ECO:0000256" key="5">
    <source>
        <dbReference type="ARBA" id="ARBA00022448"/>
    </source>
</evidence>
<keyword evidence="10" id="KW-0812">Transmembrane</keyword>
<keyword evidence="14" id="KW-1133">Transmembrane helix</keyword>
<evidence type="ECO:0000256" key="17">
    <source>
        <dbReference type="ARBA" id="ARBA00025207"/>
    </source>
</evidence>
<dbReference type="GO" id="GO:0005524">
    <property type="term" value="F:ATP binding"/>
    <property type="evidence" value="ECO:0007669"/>
    <property type="project" value="UniProtKB-KW"/>
</dbReference>
<name>A0A4Z0M724_9GAMM</name>
<dbReference type="SMART" id="SM00387">
    <property type="entry name" value="HATPase_c"/>
    <property type="match status" value="1"/>
</dbReference>
<dbReference type="InterPro" id="IPR035965">
    <property type="entry name" value="PAS-like_dom_sf"/>
</dbReference>
<organism evidence="19 20">
    <name type="scientific">Mangrovimicrobium sediminis</name>
    <dbReference type="NCBI Taxonomy" id="2562682"/>
    <lineage>
        <taxon>Bacteria</taxon>
        <taxon>Pseudomonadati</taxon>
        <taxon>Pseudomonadota</taxon>
        <taxon>Gammaproteobacteria</taxon>
        <taxon>Cellvibrionales</taxon>
        <taxon>Halieaceae</taxon>
        <taxon>Mangrovimicrobium</taxon>
    </lineage>
</organism>
<dbReference type="Pfam" id="PF13188">
    <property type="entry name" value="PAS_8"/>
    <property type="match status" value="1"/>
</dbReference>
<keyword evidence="7" id="KW-0597">Phosphoprotein</keyword>
<dbReference type="SUPFAM" id="SSF47384">
    <property type="entry name" value="Homodimeric domain of signal transducing histidine kinase"/>
    <property type="match status" value="1"/>
</dbReference>
<evidence type="ECO:0000256" key="15">
    <source>
        <dbReference type="ARBA" id="ARBA00023012"/>
    </source>
</evidence>
<evidence type="ECO:0000256" key="11">
    <source>
        <dbReference type="ARBA" id="ARBA00022741"/>
    </source>
</evidence>
<evidence type="ECO:0000256" key="6">
    <source>
        <dbReference type="ARBA" id="ARBA00022475"/>
    </source>
</evidence>
<dbReference type="InterPro" id="IPR021766">
    <property type="entry name" value="PhoR_N"/>
</dbReference>
<dbReference type="InterPro" id="IPR036097">
    <property type="entry name" value="HisK_dim/P_sf"/>
</dbReference>
<comment type="subcellular location">
    <subcellularLocation>
        <location evidence="2">Cell membrane</location>
    </subcellularLocation>
</comment>
<dbReference type="InterPro" id="IPR004358">
    <property type="entry name" value="Sig_transdc_His_kin-like_C"/>
</dbReference>
<evidence type="ECO:0000256" key="4">
    <source>
        <dbReference type="ARBA" id="ARBA00019665"/>
    </source>
</evidence>
<protein>
    <recommendedName>
        <fullName evidence="4">Phosphate regulon sensor protein PhoR</fullName>
        <ecNumber evidence="3">2.7.13.3</ecNumber>
    </recommendedName>
</protein>
<keyword evidence="6" id="KW-1003">Cell membrane</keyword>
<comment type="caution">
    <text evidence="19">The sequence shown here is derived from an EMBL/GenBank/DDBJ whole genome shotgun (WGS) entry which is preliminary data.</text>
</comment>
<proteinExistence type="predicted"/>
<comment type="catalytic activity">
    <reaction evidence="1">
        <text>ATP + protein L-histidine = ADP + protein N-phospho-L-histidine.</text>
        <dbReference type="EC" id="2.7.13.3"/>
    </reaction>
</comment>
<evidence type="ECO:0000256" key="7">
    <source>
        <dbReference type="ARBA" id="ARBA00022553"/>
    </source>
</evidence>
<evidence type="ECO:0000313" key="20">
    <source>
        <dbReference type="Proteomes" id="UP000298050"/>
    </source>
</evidence>
<evidence type="ECO:0000256" key="2">
    <source>
        <dbReference type="ARBA" id="ARBA00004236"/>
    </source>
</evidence>
<dbReference type="GO" id="GO:0000155">
    <property type="term" value="F:phosphorelay sensor kinase activity"/>
    <property type="evidence" value="ECO:0007669"/>
    <property type="project" value="InterPro"/>
</dbReference>
<dbReference type="InterPro" id="IPR003594">
    <property type="entry name" value="HATPase_dom"/>
</dbReference>
<dbReference type="SUPFAM" id="SSF55874">
    <property type="entry name" value="ATPase domain of HSP90 chaperone/DNA topoisomerase II/histidine kinase"/>
    <property type="match status" value="1"/>
</dbReference>
<evidence type="ECO:0000256" key="9">
    <source>
        <dbReference type="ARBA" id="ARBA00022679"/>
    </source>
</evidence>
<dbReference type="Gene3D" id="3.30.565.10">
    <property type="entry name" value="Histidine kinase-like ATPase, C-terminal domain"/>
    <property type="match status" value="1"/>
</dbReference>
<keyword evidence="5" id="KW-0813">Transport</keyword>
<evidence type="ECO:0000256" key="16">
    <source>
        <dbReference type="ARBA" id="ARBA00023136"/>
    </source>
</evidence>
<dbReference type="PANTHER" id="PTHR45453:SF1">
    <property type="entry name" value="PHOSPHATE REGULON SENSOR PROTEIN PHOR"/>
    <property type="match status" value="1"/>
</dbReference>
<dbReference type="Gene3D" id="1.10.287.130">
    <property type="match status" value="1"/>
</dbReference>
<dbReference type="InterPro" id="IPR036890">
    <property type="entry name" value="HATPase_C_sf"/>
</dbReference>
<dbReference type="PROSITE" id="PS50109">
    <property type="entry name" value="HIS_KIN"/>
    <property type="match status" value="1"/>
</dbReference>
<sequence>MKWFTAVARVLLFIAAGTLVGLVFGHALVGTILATSAVVLYWLQQMWLVEHWLRDSSQAPPNVHGLWAELVGHIYRQERNASATISQLQSTVDYLLQSFAAMRDGVVILEDGGAIRWCNDAVQPLLGLRYPEDTGQAITNLVRVPEFKQYLQAGDYTTPLVFERGGEPKTHLMLVATRFAEGDILLFVRNVTDRVQNENMRRDFVGNVSHELRTPLTVITGYLGTMLADTSGLPPPYVRALEQMDGQASRMENLLKDLLWLTRIETTERDAKDEQVDMGALLAELQDEMGNLHPDNPLQLQVECQERIPGDYRELYSAVSNLVINAYKYGGQGKPVIASWRKQGEDYHLAVRDHGRGIDPVHIPRLTERFYRVDDSRSSMTGGTGLGLAIVKHVAMAHGGRLNIESRAGQGSTFTIILPQRT</sequence>
<dbReference type="GO" id="GO:0006817">
    <property type="term" value="P:phosphate ion transport"/>
    <property type="evidence" value="ECO:0007669"/>
    <property type="project" value="UniProtKB-KW"/>
</dbReference>
<dbReference type="GO" id="GO:0004721">
    <property type="term" value="F:phosphoprotein phosphatase activity"/>
    <property type="evidence" value="ECO:0007669"/>
    <property type="project" value="InterPro"/>
</dbReference>
<keyword evidence="8" id="KW-0592">Phosphate transport</keyword>
<evidence type="ECO:0000256" key="13">
    <source>
        <dbReference type="ARBA" id="ARBA00022840"/>
    </source>
</evidence>
<dbReference type="SMART" id="SM00091">
    <property type="entry name" value="PAS"/>
    <property type="match status" value="1"/>
</dbReference>
<evidence type="ECO:0000256" key="8">
    <source>
        <dbReference type="ARBA" id="ARBA00022592"/>
    </source>
</evidence>
<dbReference type="EMBL" id="SRLE01000004">
    <property type="protein sequence ID" value="TGD75208.1"/>
    <property type="molecule type" value="Genomic_DNA"/>
</dbReference>
<dbReference type="AlphaFoldDB" id="A0A4Z0M724"/>
<keyword evidence="15" id="KW-0902">Two-component regulatory system</keyword>
<dbReference type="InterPro" id="IPR050351">
    <property type="entry name" value="BphY/WalK/GraS-like"/>
</dbReference>
<evidence type="ECO:0000256" key="14">
    <source>
        <dbReference type="ARBA" id="ARBA00022989"/>
    </source>
</evidence>